<reference evidence="2 3" key="1">
    <citation type="submission" date="2020-08" db="EMBL/GenBank/DDBJ databases">
        <title>Genome sequencing of Purple Non-Sulfur Bacteria from various extreme environments.</title>
        <authorList>
            <person name="Mayer M."/>
        </authorList>
    </citation>
    <scope>NUCLEOTIDE SEQUENCE [LARGE SCALE GENOMIC DNA]</scope>
    <source>
        <strain evidence="2 3">JA131</strain>
    </source>
</reference>
<dbReference type="GO" id="GO:0006171">
    <property type="term" value="P:cAMP biosynthetic process"/>
    <property type="evidence" value="ECO:0007669"/>
    <property type="project" value="TreeGrafter"/>
</dbReference>
<dbReference type="AlphaFoldDB" id="A0A7W6RB67"/>
<dbReference type="InterPro" id="IPR050697">
    <property type="entry name" value="Adenylyl/Guanylyl_Cyclase_3/4"/>
</dbReference>
<dbReference type="PROSITE" id="PS50125">
    <property type="entry name" value="GUANYLATE_CYCLASE_2"/>
    <property type="match status" value="1"/>
</dbReference>
<evidence type="ECO:0000259" key="1">
    <source>
        <dbReference type="PROSITE" id="PS50125"/>
    </source>
</evidence>
<dbReference type="Gene3D" id="3.30.70.1230">
    <property type="entry name" value="Nucleotide cyclase"/>
    <property type="match status" value="1"/>
</dbReference>
<keyword evidence="3" id="KW-1185">Reference proteome</keyword>
<comment type="caution">
    <text evidence="2">The sequence shown here is derived from an EMBL/GenBank/DDBJ whole genome shotgun (WGS) entry which is preliminary data.</text>
</comment>
<dbReference type="Pfam" id="PF00211">
    <property type="entry name" value="Guanylate_cyc"/>
    <property type="match status" value="1"/>
</dbReference>
<dbReference type="Proteomes" id="UP000554286">
    <property type="component" value="Unassembled WGS sequence"/>
</dbReference>
<organism evidence="2 3">
    <name type="scientific">Roseospira visakhapatnamensis</name>
    <dbReference type="NCBI Taxonomy" id="390880"/>
    <lineage>
        <taxon>Bacteria</taxon>
        <taxon>Pseudomonadati</taxon>
        <taxon>Pseudomonadota</taxon>
        <taxon>Alphaproteobacteria</taxon>
        <taxon>Rhodospirillales</taxon>
        <taxon>Rhodospirillaceae</taxon>
        <taxon>Roseospira</taxon>
    </lineage>
</organism>
<accession>A0A7W6RB67</accession>
<protein>
    <submittedName>
        <fullName evidence="2">Adenylate cyclase</fullName>
        <ecNumber evidence="2">4.6.1.1</ecNumber>
    </submittedName>
</protein>
<dbReference type="EMBL" id="JACIGK010000005">
    <property type="protein sequence ID" value="MBB4265269.1"/>
    <property type="molecule type" value="Genomic_DNA"/>
</dbReference>
<evidence type="ECO:0000313" key="2">
    <source>
        <dbReference type="EMBL" id="MBB4265269.1"/>
    </source>
</evidence>
<name>A0A7W6RB67_9PROT</name>
<dbReference type="SUPFAM" id="SSF55073">
    <property type="entry name" value="Nucleotide cyclase"/>
    <property type="match status" value="1"/>
</dbReference>
<dbReference type="GO" id="GO:0035556">
    <property type="term" value="P:intracellular signal transduction"/>
    <property type="evidence" value="ECO:0007669"/>
    <property type="project" value="InterPro"/>
</dbReference>
<dbReference type="PANTHER" id="PTHR43081">
    <property type="entry name" value="ADENYLATE CYCLASE, TERMINAL-DIFFERENTIATION SPECIFIC-RELATED"/>
    <property type="match status" value="1"/>
</dbReference>
<evidence type="ECO:0000313" key="3">
    <source>
        <dbReference type="Proteomes" id="UP000554286"/>
    </source>
</evidence>
<dbReference type="InterPro" id="IPR001054">
    <property type="entry name" value="A/G_cyclase"/>
</dbReference>
<dbReference type="RefSeq" id="WP_184042896.1">
    <property type="nucleotide sequence ID" value="NZ_JACIGK010000005.1"/>
</dbReference>
<dbReference type="EC" id="4.6.1.1" evidence="2"/>
<gene>
    <name evidence="2" type="ORF">GGD89_000887</name>
</gene>
<dbReference type="PANTHER" id="PTHR43081:SF11">
    <property type="entry name" value="BLR2264 PROTEIN"/>
    <property type="match status" value="1"/>
</dbReference>
<dbReference type="SMART" id="SM00044">
    <property type="entry name" value="CYCc"/>
    <property type="match status" value="1"/>
</dbReference>
<keyword evidence="2" id="KW-0456">Lyase</keyword>
<dbReference type="GO" id="GO:0004016">
    <property type="term" value="F:adenylate cyclase activity"/>
    <property type="evidence" value="ECO:0007669"/>
    <property type="project" value="UniProtKB-EC"/>
</dbReference>
<sequence>MPREPLGWRDNLVVDWLLQDGWRMGTPEALLAGLGAALCGLGVPADRINLAMRVLHPQVFSLAFLWHPGLPVERREGPYSLLDSDVFLLSPFNDLLNDGASAIRRRLTGPAGSLDYPILEDLAAEGFTDYVALALPFGDGRHSAITFATRTDGGFAVPQLAVIDDALPVLARMVEIQALRHTSLTLLETYLGRQTGARVLDGKVRRGDGEVLHAVLWFSDLRGSTPLAESMDARCFLETLNGYFEAMAGAVLDHGGEVLRYIGDAALAIFPFVPDDTDATDPAPPRAALAAALDARTRMADLNTRRREAGLPCLNHGVGLHVGRVTYGNIGVPARLEFTVIGAAANAAARVEGLCKTLDETIVVSDAFARRHPGPWRDLGRHDLRGLDGAFSVFAPEM</sequence>
<dbReference type="CDD" id="cd07302">
    <property type="entry name" value="CHD"/>
    <property type="match status" value="1"/>
</dbReference>
<feature type="domain" description="Guanylate cyclase" evidence="1">
    <location>
        <begin position="215"/>
        <end position="352"/>
    </location>
</feature>
<dbReference type="InterPro" id="IPR029787">
    <property type="entry name" value="Nucleotide_cyclase"/>
</dbReference>
<proteinExistence type="predicted"/>